<protein>
    <submittedName>
        <fullName evidence="9">Putative ABC transport system permease protein</fullName>
    </submittedName>
</protein>
<feature type="domain" description="ABC3 transporter permease C-terminal" evidence="7">
    <location>
        <begin position="694"/>
        <end position="807"/>
    </location>
</feature>
<evidence type="ECO:0000259" key="8">
    <source>
        <dbReference type="Pfam" id="PF12704"/>
    </source>
</evidence>
<dbReference type="Pfam" id="PF02687">
    <property type="entry name" value="FtsX"/>
    <property type="match status" value="2"/>
</dbReference>
<feature type="transmembrane region" description="Helical" evidence="6">
    <location>
        <begin position="285"/>
        <end position="309"/>
    </location>
</feature>
<dbReference type="GO" id="GO:0005886">
    <property type="term" value="C:plasma membrane"/>
    <property type="evidence" value="ECO:0007669"/>
    <property type="project" value="UniProtKB-SubCell"/>
</dbReference>
<keyword evidence="3 6" id="KW-0812">Transmembrane</keyword>
<dbReference type="STRING" id="686796.SAMN04488104_102653"/>
<evidence type="ECO:0000256" key="4">
    <source>
        <dbReference type="ARBA" id="ARBA00022989"/>
    </source>
</evidence>
<dbReference type="PANTHER" id="PTHR30572:SF18">
    <property type="entry name" value="ABC-TYPE MACROLIDE FAMILY EXPORT SYSTEM PERMEASE COMPONENT 2"/>
    <property type="match status" value="1"/>
</dbReference>
<evidence type="ECO:0000256" key="6">
    <source>
        <dbReference type="SAM" id="Phobius"/>
    </source>
</evidence>
<dbReference type="AlphaFoldDB" id="A0A1G6U8E1"/>
<evidence type="ECO:0000313" key="10">
    <source>
        <dbReference type="Proteomes" id="UP000199060"/>
    </source>
</evidence>
<dbReference type="OrthoDB" id="5933722at2"/>
<evidence type="ECO:0000256" key="2">
    <source>
        <dbReference type="ARBA" id="ARBA00022475"/>
    </source>
</evidence>
<keyword evidence="4 6" id="KW-1133">Transmembrane helix</keyword>
<feature type="transmembrane region" description="Helical" evidence="6">
    <location>
        <begin position="332"/>
        <end position="359"/>
    </location>
</feature>
<dbReference type="RefSeq" id="WP_087939771.1">
    <property type="nucleotide sequence ID" value="NZ_FNAC01000026.1"/>
</dbReference>
<evidence type="ECO:0000259" key="7">
    <source>
        <dbReference type="Pfam" id="PF02687"/>
    </source>
</evidence>
<feature type="transmembrane region" description="Helical" evidence="6">
    <location>
        <begin position="774"/>
        <end position="797"/>
    </location>
</feature>
<gene>
    <name evidence="9" type="ORF">SAMN04488104_102653</name>
</gene>
<dbReference type="InterPro" id="IPR003838">
    <property type="entry name" value="ABC3_permease_C"/>
</dbReference>
<comment type="subcellular location">
    <subcellularLocation>
        <location evidence="1">Cell membrane</location>
        <topology evidence="1">Multi-pass membrane protein</topology>
    </subcellularLocation>
</comment>
<feature type="transmembrane region" description="Helical" evidence="6">
    <location>
        <begin position="379"/>
        <end position="401"/>
    </location>
</feature>
<dbReference type="InterPro" id="IPR050250">
    <property type="entry name" value="Macrolide_Exporter_MacB"/>
</dbReference>
<feature type="transmembrane region" description="Helical" evidence="6">
    <location>
        <begin position="21"/>
        <end position="41"/>
    </location>
</feature>
<feature type="domain" description="ABC3 transporter permease C-terminal" evidence="7">
    <location>
        <begin position="292"/>
        <end position="405"/>
    </location>
</feature>
<feature type="transmembrane region" description="Helical" evidence="6">
    <location>
        <begin position="691"/>
        <end position="716"/>
    </location>
</feature>
<dbReference type="EMBL" id="FNAC01000026">
    <property type="protein sequence ID" value="SDD36857.1"/>
    <property type="molecule type" value="Genomic_DNA"/>
</dbReference>
<dbReference type="InterPro" id="IPR025857">
    <property type="entry name" value="MacB_PCD"/>
</dbReference>
<dbReference type="GO" id="GO:0022857">
    <property type="term" value="F:transmembrane transporter activity"/>
    <property type="evidence" value="ECO:0007669"/>
    <property type="project" value="TreeGrafter"/>
</dbReference>
<dbReference type="Pfam" id="PF12704">
    <property type="entry name" value="MacB_PCD"/>
    <property type="match status" value="1"/>
</dbReference>
<evidence type="ECO:0000256" key="1">
    <source>
        <dbReference type="ARBA" id="ARBA00004651"/>
    </source>
</evidence>
<proteinExistence type="predicted"/>
<keyword evidence="2" id="KW-1003">Cell membrane</keyword>
<keyword evidence="5 6" id="KW-0472">Membrane</keyword>
<dbReference type="PANTHER" id="PTHR30572">
    <property type="entry name" value="MEMBRANE COMPONENT OF TRANSPORTER-RELATED"/>
    <property type="match status" value="1"/>
</dbReference>
<organism evidence="9 10">
    <name type="scientific">Algoriphagus faecimaris</name>
    <dbReference type="NCBI Taxonomy" id="686796"/>
    <lineage>
        <taxon>Bacteria</taxon>
        <taxon>Pseudomonadati</taxon>
        <taxon>Bacteroidota</taxon>
        <taxon>Cytophagia</taxon>
        <taxon>Cytophagales</taxon>
        <taxon>Cyclobacteriaceae</taxon>
        <taxon>Algoriphagus</taxon>
    </lineage>
</organism>
<evidence type="ECO:0000256" key="3">
    <source>
        <dbReference type="ARBA" id="ARBA00022692"/>
    </source>
</evidence>
<sequence>MFKNYFKIAIRNLLKHKLYTGINLIGLSIALGVGILIFFFVQFELSFDSFHPESEKIFRVKSHERVDGEMIESFSSPMIVEGTFREEFPQIEKITGFITSGVQAKLPDESRKNQSFLLVHSDFLEMFDFQLIQGSLSQQLRDKYKIVITEATAKKYFGNENPIGKSISLKMGEEFQDYQVSGLLADIPANSSIKFEILMPIANMDFFSDPEGMTSWYSVWGQNIVKLRNPTDVDLINERMEAVMKSALGEDYREGEYFFTLHPLSEMHFSESRGDGGLETTRKSLLWILSGIAFLVLLIACINFTTMAIGKASTRGKEVGVRKTMGANFSQLTLQFLTEAFLITLISTILGVILAELLLPTFNTLFEKELDLSYTFTQLGILVGLILLITALAGAYPAFYLSRMRPINVLKGPLSIRFGKQGLRKGLVGFQFFISFLLISATLIMLNQMNTIRNYDLGFDTEQVLVLEIPDVPSTSFVASLKSSFQQADSYQKALAARSEVASAGITVGTYGDQAFWEVSFPLEDGSIFDFNVNFIGGDYLDVLDLELISGRALNPQIGSDSSSFLINEAFAAAFKWQDPTQELLPSNRFAPHQIVGVVKDFHHASLYQPIEPILFAKSPETVFSGISNLMIRSNTNPRVLVKASSTDFEAFKSALKEEWDRVFPGESFEFTFLDESVAAQYKADERLGKMVFLAACIAILIASMGLFAMVALSIAGRTKEIGVRKVLGASEWSISWMFGKEYLVITLAGLMISLPLSLYLMQSWLEQFAVKAWPSSVSFILLGMGGLGFTFLIVYLQSLRATQINPVKTLKAE</sequence>
<feature type="transmembrane region" description="Helical" evidence="6">
    <location>
        <begin position="743"/>
        <end position="762"/>
    </location>
</feature>
<feature type="domain" description="MacB-like periplasmic core" evidence="8">
    <location>
        <begin position="20"/>
        <end position="242"/>
    </location>
</feature>
<evidence type="ECO:0000313" key="9">
    <source>
        <dbReference type="EMBL" id="SDD36857.1"/>
    </source>
</evidence>
<reference evidence="10" key="1">
    <citation type="submission" date="2016-10" db="EMBL/GenBank/DDBJ databases">
        <authorList>
            <person name="Varghese N."/>
            <person name="Submissions S."/>
        </authorList>
    </citation>
    <scope>NUCLEOTIDE SEQUENCE [LARGE SCALE GENOMIC DNA]</scope>
    <source>
        <strain evidence="10">DSM 23095</strain>
    </source>
</reference>
<feature type="transmembrane region" description="Helical" evidence="6">
    <location>
        <begin position="427"/>
        <end position="446"/>
    </location>
</feature>
<accession>A0A1G6U8E1</accession>
<keyword evidence="10" id="KW-1185">Reference proteome</keyword>
<dbReference type="Proteomes" id="UP000199060">
    <property type="component" value="Unassembled WGS sequence"/>
</dbReference>
<name>A0A1G6U8E1_9BACT</name>
<evidence type="ECO:0000256" key="5">
    <source>
        <dbReference type="ARBA" id="ARBA00023136"/>
    </source>
</evidence>